<keyword evidence="1" id="KW-1133">Transmembrane helix</keyword>
<comment type="caution">
    <text evidence="2">The sequence shown here is derived from an EMBL/GenBank/DDBJ whole genome shotgun (WGS) entry which is preliminary data.</text>
</comment>
<feature type="transmembrane region" description="Helical" evidence="1">
    <location>
        <begin position="34"/>
        <end position="51"/>
    </location>
</feature>
<dbReference type="RefSeq" id="WP_166402509.1">
    <property type="nucleotide sequence ID" value="NZ_JAANHS010000004.1"/>
</dbReference>
<evidence type="ECO:0000256" key="1">
    <source>
        <dbReference type="SAM" id="Phobius"/>
    </source>
</evidence>
<reference evidence="2 3" key="1">
    <citation type="journal article" date="2022" name="Microorganisms">
        <title>Genome Sequence and Characterization of a Xanthorhodopsin-Containing, Aerobic Anoxygenic Phototrophic Rhodobacter Species, Isolated from Mesophilic Conditions at Yellowstone National Park.</title>
        <authorList>
            <person name="Kyndt J.A."/>
            <person name="Robertson S."/>
            <person name="Shoffstall I.B."/>
            <person name="Ramaley R.F."/>
            <person name="Meyer T.E."/>
        </authorList>
    </citation>
    <scope>NUCLEOTIDE SEQUENCE [LARGE SCALE GENOMIC DNA]</scope>
    <source>
        <strain evidence="2 3">M37P</strain>
    </source>
</reference>
<dbReference type="Proteomes" id="UP001515660">
    <property type="component" value="Unassembled WGS sequence"/>
</dbReference>
<organism evidence="2 3">
    <name type="scientific">Rhodobacter calidifons</name>
    <dbReference type="NCBI Taxonomy" id="2715277"/>
    <lineage>
        <taxon>Bacteria</taxon>
        <taxon>Pseudomonadati</taxon>
        <taxon>Pseudomonadota</taxon>
        <taxon>Alphaproteobacteria</taxon>
        <taxon>Rhodobacterales</taxon>
        <taxon>Rhodobacter group</taxon>
        <taxon>Rhodobacter</taxon>
    </lineage>
</organism>
<name>A0ABX0G5G6_9RHOB</name>
<protein>
    <submittedName>
        <fullName evidence="2">Uncharacterized protein</fullName>
    </submittedName>
</protein>
<keyword evidence="3" id="KW-1185">Reference proteome</keyword>
<accession>A0ABX0G5G6</accession>
<gene>
    <name evidence="2" type="ORF">G8O29_06875</name>
</gene>
<evidence type="ECO:0000313" key="3">
    <source>
        <dbReference type="Proteomes" id="UP001515660"/>
    </source>
</evidence>
<keyword evidence="1" id="KW-0472">Membrane</keyword>
<sequence>MDTDLVLTVGILLLVLSIPSLLSAWAENRAPRMGAIMAITALGMISSALIYSPGGYTFQEVPGVILKTVMRVFG</sequence>
<proteinExistence type="predicted"/>
<keyword evidence="1" id="KW-0812">Transmembrane</keyword>
<evidence type="ECO:0000313" key="2">
    <source>
        <dbReference type="EMBL" id="NHB76464.1"/>
    </source>
</evidence>
<dbReference type="EMBL" id="JAANHS010000004">
    <property type="protein sequence ID" value="NHB76464.1"/>
    <property type="molecule type" value="Genomic_DNA"/>
</dbReference>